<dbReference type="PROSITE" id="PS51762">
    <property type="entry name" value="GH16_2"/>
    <property type="match status" value="1"/>
</dbReference>
<feature type="compositionally biased region" description="Low complexity" evidence="16">
    <location>
        <begin position="346"/>
        <end position="371"/>
    </location>
</feature>
<dbReference type="GO" id="GO:0098552">
    <property type="term" value="C:side of membrane"/>
    <property type="evidence" value="ECO:0007669"/>
    <property type="project" value="UniProtKB-KW"/>
</dbReference>
<evidence type="ECO:0000256" key="15">
    <source>
        <dbReference type="PIRSR" id="PIRSR037299-1"/>
    </source>
</evidence>
<evidence type="ECO:0000256" key="3">
    <source>
        <dbReference type="ARBA" id="ARBA00022622"/>
    </source>
</evidence>
<evidence type="ECO:0000256" key="12">
    <source>
        <dbReference type="ARBA" id="ARBA00023316"/>
    </source>
</evidence>
<dbReference type="Pfam" id="PF00722">
    <property type="entry name" value="Glyco_hydro_16"/>
    <property type="match status" value="1"/>
</dbReference>
<dbReference type="GO" id="GO:0008843">
    <property type="term" value="F:endochitinase activity"/>
    <property type="evidence" value="ECO:0007669"/>
    <property type="project" value="UniProtKB-EC"/>
</dbReference>
<gene>
    <name evidence="19" type="ORF">LAFE_0B11034G</name>
</gene>
<dbReference type="GO" id="GO:0008061">
    <property type="term" value="F:chitin binding"/>
    <property type="evidence" value="ECO:0007669"/>
    <property type="project" value="InterPro"/>
</dbReference>
<feature type="active site" description="Proton donor" evidence="15">
    <location>
        <position position="161"/>
    </location>
</feature>
<dbReference type="InterPro" id="IPR017168">
    <property type="entry name" value="CHR-like"/>
</dbReference>
<dbReference type="InterPro" id="IPR000757">
    <property type="entry name" value="Beta-glucanase-like"/>
</dbReference>
<dbReference type="InterPro" id="IPR050546">
    <property type="entry name" value="Glycosyl_Hydrlase_16"/>
</dbReference>
<dbReference type="OMA" id="WNATANQ"/>
<dbReference type="STRING" id="4955.A0A1G4M8Y7"/>
<dbReference type="Proteomes" id="UP000190831">
    <property type="component" value="Chromosome B"/>
</dbReference>
<evidence type="ECO:0000256" key="4">
    <source>
        <dbReference type="ARBA" id="ARBA00022676"/>
    </source>
</evidence>
<dbReference type="GO" id="GO:0016757">
    <property type="term" value="F:glycosyltransferase activity"/>
    <property type="evidence" value="ECO:0007669"/>
    <property type="project" value="UniProtKB-KW"/>
</dbReference>
<evidence type="ECO:0000313" key="19">
    <source>
        <dbReference type="EMBL" id="SCW00172.1"/>
    </source>
</evidence>
<evidence type="ECO:0000256" key="2">
    <source>
        <dbReference type="ARBA" id="ARBA00004589"/>
    </source>
</evidence>
<keyword evidence="9" id="KW-0325">Glycoprotein</keyword>
<dbReference type="FunFam" id="2.60.120.200:FF:000159">
    <property type="entry name" value="Glycosidase"/>
    <property type="match status" value="1"/>
</dbReference>
<evidence type="ECO:0000256" key="5">
    <source>
        <dbReference type="ARBA" id="ARBA00022679"/>
    </source>
</evidence>
<evidence type="ECO:0000259" key="18">
    <source>
        <dbReference type="PROSITE" id="PS51762"/>
    </source>
</evidence>
<feature type="signal peptide" evidence="17">
    <location>
        <begin position="1"/>
        <end position="16"/>
    </location>
</feature>
<evidence type="ECO:0000256" key="8">
    <source>
        <dbReference type="ARBA" id="ARBA00023136"/>
    </source>
</evidence>
<dbReference type="CDD" id="cd06923">
    <property type="entry name" value="ChtBD1_GH16"/>
    <property type="match status" value="1"/>
</dbReference>
<dbReference type="GO" id="GO:0009277">
    <property type="term" value="C:fungal-type cell wall"/>
    <property type="evidence" value="ECO:0007669"/>
    <property type="project" value="TreeGrafter"/>
</dbReference>
<evidence type="ECO:0000256" key="9">
    <source>
        <dbReference type="ARBA" id="ARBA00023180"/>
    </source>
</evidence>
<protein>
    <recommendedName>
        <fullName evidence="14">Crh-like protein</fullName>
        <ecNumber evidence="14">3.2.-.-</ecNumber>
    </recommendedName>
</protein>
<feature type="active site" description="Nucleophile" evidence="15">
    <location>
        <position position="157"/>
    </location>
</feature>
<feature type="domain" description="GH16" evidence="18">
    <location>
        <begin position="55"/>
        <end position="273"/>
    </location>
</feature>
<keyword evidence="11" id="KW-0326">Glycosidase</keyword>
<dbReference type="PANTHER" id="PTHR10963:SF22">
    <property type="entry name" value="GLYCOSIDASE CRH2-RELATED"/>
    <property type="match status" value="1"/>
</dbReference>
<dbReference type="PIRSF" id="PIRSF037299">
    <property type="entry name" value="Glycosidase_CRH1_prd"/>
    <property type="match status" value="1"/>
</dbReference>
<comment type="subcellular location">
    <subcellularLocation>
        <location evidence="2">Membrane</location>
        <topology evidence="2">Lipid-anchor</topology>
        <topology evidence="2">GPI-anchor</topology>
    </subcellularLocation>
</comment>
<dbReference type="Gene3D" id="2.60.120.200">
    <property type="match status" value="1"/>
</dbReference>
<comment type="similarity">
    <text evidence="13">Belongs to the glycosyl hydrolase 16 family. CRH1 subfamily.</text>
</comment>
<evidence type="ECO:0000256" key="16">
    <source>
        <dbReference type="SAM" id="MobiDB-lite"/>
    </source>
</evidence>
<dbReference type="GO" id="GO:0031505">
    <property type="term" value="P:fungal-type cell wall organization"/>
    <property type="evidence" value="ECO:0007669"/>
    <property type="project" value="TreeGrafter"/>
</dbReference>
<evidence type="ECO:0000313" key="20">
    <source>
        <dbReference type="Proteomes" id="UP000190831"/>
    </source>
</evidence>
<keyword evidence="8 14" id="KW-0472">Membrane</keyword>
<keyword evidence="20" id="KW-1185">Reference proteome</keyword>
<evidence type="ECO:0000256" key="11">
    <source>
        <dbReference type="ARBA" id="ARBA00023295"/>
    </source>
</evidence>
<dbReference type="AlphaFoldDB" id="A0A1G4M8Y7"/>
<dbReference type="GO" id="GO:0005975">
    <property type="term" value="P:carbohydrate metabolic process"/>
    <property type="evidence" value="ECO:0007669"/>
    <property type="project" value="InterPro"/>
</dbReference>
<evidence type="ECO:0000256" key="17">
    <source>
        <dbReference type="SAM" id="SignalP"/>
    </source>
</evidence>
<dbReference type="EC" id="3.2.-.-" evidence="14"/>
<evidence type="ECO:0000256" key="6">
    <source>
        <dbReference type="ARBA" id="ARBA00022729"/>
    </source>
</evidence>
<dbReference type="PANTHER" id="PTHR10963">
    <property type="entry name" value="GLYCOSYL HYDROLASE-RELATED"/>
    <property type="match status" value="1"/>
</dbReference>
<reference evidence="20" key="1">
    <citation type="submission" date="2016-03" db="EMBL/GenBank/DDBJ databases">
        <authorList>
            <person name="Devillers H."/>
        </authorList>
    </citation>
    <scope>NUCLEOTIDE SEQUENCE [LARGE SCALE GENOMIC DNA]</scope>
</reference>
<dbReference type="OrthoDB" id="4781at2759"/>
<keyword evidence="10" id="KW-0449">Lipoprotein</keyword>
<feature type="compositionally biased region" description="Polar residues" evidence="16">
    <location>
        <begin position="396"/>
        <end position="414"/>
    </location>
</feature>
<dbReference type="PROSITE" id="PS00026">
    <property type="entry name" value="CHIT_BIND_I_1"/>
    <property type="match status" value="1"/>
</dbReference>
<keyword evidence="5" id="KW-0808">Transferase</keyword>
<accession>A0A1G4M8Y7</accession>
<dbReference type="EMBL" id="LT598489">
    <property type="protein sequence ID" value="SCW00172.1"/>
    <property type="molecule type" value="Genomic_DNA"/>
</dbReference>
<evidence type="ECO:0000256" key="14">
    <source>
        <dbReference type="PIRNR" id="PIRNR037299"/>
    </source>
</evidence>
<keyword evidence="3" id="KW-0336">GPI-anchor</keyword>
<sequence length="452" mass="48549">MLFALLLLTFSVCAQAIECNSSQSCPESAPCCSQYGVCGTGSYCLGGCDPKFSYSIDACMPMPVCKDTTTVFDKYVSKMVSGYEYLGNASAADWIYEGYVMDYEDENAMIMAMPLNASTVVSSTRYVWFGKIGVRMKTSHDPGVVTAFIMFSSVQDEIDTEFIGANLTTVQTNYYFEGVVNYTDSHAHNISTTDTFENYHDYEIDWQEDYITWSVDGVVGRTLYRNQTYNSTTKVYDFPQTPSRVQLSLWPGGNSNQAPGTIAWAGGAIDWNSTDMENYGYYYAVIQSINVTCYDPPSGTIKNGTTSYQYTDDKDFTKDKIIIGDAGTILALYNNTGLDPDAGKVSSSSSKSSSTSSSSTSSSGESKTSSSHTLKSIGGSTSSDSESSTTSSSETQTGFVQNIKSTSSGTASVQGTTTSSGGAPGGVYVPDKFASFAGTLMTLVGSVMAFVL</sequence>
<evidence type="ECO:0000256" key="1">
    <source>
        <dbReference type="ARBA" id="ARBA00000822"/>
    </source>
</evidence>
<keyword evidence="7 14" id="KW-0378">Hydrolase</keyword>
<evidence type="ECO:0000256" key="13">
    <source>
        <dbReference type="ARBA" id="ARBA00038074"/>
    </source>
</evidence>
<proteinExistence type="inferred from homology"/>
<evidence type="ECO:0000256" key="7">
    <source>
        <dbReference type="ARBA" id="ARBA00022801"/>
    </source>
</evidence>
<comment type="catalytic activity">
    <reaction evidence="1">
        <text>Random endo-hydrolysis of N-acetyl-beta-D-glucosaminide (1-&gt;4)-beta-linkages in chitin and chitodextrins.</text>
        <dbReference type="EC" id="3.2.1.14"/>
    </reaction>
</comment>
<feature type="chain" id="PRO_5009237242" description="Crh-like protein" evidence="17">
    <location>
        <begin position="17"/>
        <end position="452"/>
    </location>
</feature>
<keyword evidence="12" id="KW-0961">Cell wall biogenesis/degradation</keyword>
<feature type="compositionally biased region" description="Low complexity" evidence="16">
    <location>
        <begin position="380"/>
        <end position="395"/>
    </location>
</feature>
<evidence type="ECO:0000256" key="10">
    <source>
        <dbReference type="ARBA" id="ARBA00023288"/>
    </source>
</evidence>
<organism evidence="19 20">
    <name type="scientific">Lachancea fermentati</name>
    <name type="common">Zygosaccharomyces fermentati</name>
    <dbReference type="NCBI Taxonomy" id="4955"/>
    <lineage>
        <taxon>Eukaryota</taxon>
        <taxon>Fungi</taxon>
        <taxon>Dikarya</taxon>
        <taxon>Ascomycota</taxon>
        <taxon>Saccharomycotina</taxon>
        <taxon>Saccharomycetes</taxon>
        <taxon>Saccharomycetales</taxon>
        <taxon>Saccharomycetaceae</taxon>
        <taxon>Lachancea</taxon>
    </lineage>
</organism>
<name>A0A1G4M8Y7_LACFM</name>
<keyword evidence="4" id="KW-0328">Glycosyltransferase</keyword>
<feature type="region of interest" description="Disordered" evidence="16">
    <location>
        <begin position="341"/>
        <end position="424"/>
    </location>
</feature>
<dbReference type="InterPro" id="IPR013320">
    <property type="entry name" value="ConA-like_dom_sf"/>
</dbReference>
<keyword evidence="6 17" id="KW-0732">Signal</keyword>
<dbReference type="SUPFAM" id="SSF49899">
    <property type="entry name" value="Concanavalin A-like lectins/glucanases"/>
    <property type="match status" value="1"/>
</dbReference>
<dbReference type="InterPro" id="IPR018371">
    <property type="entry name" value="Chitin-binding_1_CS"/>
</dbReference>